<name>W0SKG5_9PROT</name>
<dbReference type="InterPro" id="IPR037066">
    <property type="entry name" value="Plug_dom_sf"/>
</dbReference>
<dbReference type="GO" id="GO:0038023">
    <property type="term" value="F:signaling receptor activity"/>
    <property type="evidence" value="ECO:0007669"/>
    <property type="project" value="InterPro"/>
</dbReference>
<dbReference type="HOGENOM" id="CLU_008287_9_2_4"/>
<dbReference type="Pfam" id="PF07715">
    <property type="entry name" value="Plug"/>
    <property type="match status" value="1"/>
</dbReference>
<evidence type="ECO:0000256" key="7">
    <source>
        <dbReference type="ARBA" id="ARBA00023136"/>
    </source>
</evidence>
<keyword evidence="16" id="KW-1185">Reference proteome</keyword>
<dbReference type="AlphaFoldDB" id="W0SKG5"/>
<dbReference type="EMBL" id="AP012547">
    <property type="protein sequence ID" value="BAO30323.1"/>
    <property type="molecule type" value="Genomic_DNA"/>
</dbReference>
<keyword evidence="3 10" id="KW-0813">Transport</keyword>
<feature type="domain" description="TonB-dependent receptor plug" evidence="14">
    <location>
        <begin position="68"/>
        <end position="168"/>
    </location>
</feature>
<keyword evidence="7 10" id="KW-0472">Membrane</keyword>
<evidence type="ECO:0000259" key="13">
    <source>
        <dbReference type="Pfam" id="PF00593"/>
    </source>
</evidence>
<dbReference type="PANTHER" id="PTHR32552:SF84">
    <property type="entry name" value="TONB-DEPENDENT RECEPTOR-RELATED"/>
    <property type="match status" value="1"/>
</dbReference>
<keyword evidence="9 10" id="KW-0998">Cell outer membrane</keyword>
<evidence type="ECO:0000256" key="12">
    <source>
        <dbReference type="SAM" id="SignalP"/>
    </source>
</evidence>
<feature type="domain" description="TonB-dependent receptor-like beta-barrel" evidence="13">
    <location>
        <begin position="253"/>
        <end position="696"/>
    </location>
</feature>
<feature type="signal peptide" evidence="12">
    <location>
        <begin position="1"/>
        <end position="32"/>
    </location>
</feature>
<dbReference type="Proteomes" id="UP000031637">
    <property type="component" value="Chromosome"/>
</dbReference>
<gene>
    <name evidence="15" type="ORF">SUTH_02541</name>
</gene>
<evidence type="ECO:0000256" key="1">
    <source>
        <dbReference type="ARBA" id="ARBA00004571"/>
    </source>
</evidence>
<dbReference type="InterPro" id="IPR012910">
    <property type="entry name" value="Plug_dom"/>
</dbReference>
<dbReference type="PANTHER" id="PTHR32552">
    <property type="entry name" value="FERRICHROME IRON RECEPTOR-RELATED"/>
    <property type="match status" value="1"/>
</dbReference>
<evidence type="ECO:0000256" key="11">
    <source>
        <dbReference type="RuleBase" id="RU003357"/>
    </source>
</evidence>
<dbReference type="NCBIfam" id="TIGR01783">
    <property type="entry name" value="TonB-siderophor"/>
    <property type="match status" value="1"/>
</dbReference>
<dbReference type="Gene3D" id="2.170.130.10">
    <property type="entry name" value="TonB-dependent receptor, plug domain"/>
    <property type="match status" value="1"/>
</dbReference>
<dbReference type="InterPro" id="IPR036942">
    <property type="entry name" value="Beta-barrel_TonB_sf"/>
</dbReference>
<dbReference type="SUPFAM" id="SSF56935">
    <property type="entry name" value="Porins"/>
    <property type="match status" value="1"/>
</dbReference>
<dbReference type="InterPro" id="IPR000531">
    <property type="entry name" value="Beta-barrel_TonB"/>
</dbReference>
<keyword evidence="12" id="KW-0732">Signal</keyword>
<evidence type="ECO:0000256" key="2">
    <source>
        <dbReference type="ARBA" id="ARBA00009810"/>
    </source>
</evidence>
<evidence type="ECO:0000259" key="14">
    <source>
        <dbReference type="Pfam" id="PF07715"/>
    </source>
</evidence>
<sequence>MKTRYPRPSERVNKCWAALAIAGLVAIPAAHAQTNLPAITVTGAGLEPNARLPLDTTTQTGSRLGLTARETAATVNIVDRDTIDERGARSTIEAVSSAPGISEHGTPGSGGVLSYRGFTSSQITQMFNGIDVGYIISTFPVDSWLLDRVEVLGGASSFLYGSGAVGGAVNYVSKLATNQPLTQETLFRAGSFGQYQAAYGVNGRVGDADSHHFLRADVSTQGWDGYVERTDGRSFVFAGSWLWEISPRLSHTLAWEYQTKDEQPYWGTPLLNPTVNSQFDPAVRFKNYNAADGAYEQDVQWFRSILDYRLSAATQIKNTLYHYDADRDYRNVESYRYNAANTLVTRGSAYATAHGQSLIGDKIELLHKGTLLGMPSTSSIGLDISRNKQTRYPAATVTNVNTVDPVNFTVGNYFQIAGTGLATNPERTNRLYTKAIYAENLTKLTNRWGLISGLRAEHIKLAVQNFRTVNADNPLYFEQTYTPLTGRLGFMYDMTPTANAYLTYSTAADPPAGILTTTNYGAIQNWDLTTGNQIELGSKFDFLEGRGNATLAAYRIVRKNLSTPDPDNPNVSVPIGQQSSRGIEAQAGIRLNRQWRLQGNLAVVSAQYDKFIQKVGTVAVSRAGNRPTNIPAHVANLYLTWDANAAWSTTLETRYVGDRYADVANEQRFNAYTLWGASVSYKIDRQNTLTLRGRNLGDEIYFTSGSSQVRIGEPRAFELVLQSKF</sequence>
<dbReference type="KEGG" id="shd:SUTH_02541"/>
<keyword evidence="6 11" id="KW-0798">TonB box</keyword>
<keyword evidence="4 10" id="KW-1134">Transmembrane beta strand</keyword>
<dbReference type="CDD" id="cd01347">
    <property type="entry name" value="ligand_gated_channel"/>
    <property type="match status" value="1"/>
</dbReference>
<proteinExistence type="inferred from homology"/>
<evidence type="ECO:0000256" key="8">
    <source>
        <dbReference type="ARBA" id="ARBA00023170"/>
    </source>
</evidence>
<keyword evidence="8 15" id="KW-0675">Receptor</keyword>
<evidence type="ECO:0000313" key="15">
    <source>
        <dbReference type="EMBL" id="BAO30323.1"/>
    </source>
</evidence>
<dbReference type="InterPro" id="IPR010105">
    <property type="entry name" value="TonB_sidphr_rcpt"/>
</dbReference>
<dbReference type="Gene3D" id="2.40.170.20">
    <property type="entry name" value="TonB-dependent receptor, beta-barrel domain"/>
    <property type="match status" value="1"/>
</dbReference>
<evidence type="ECO:0000256" key="3">
    <source>
        <dbReference type="ARBA" id="ARBA00022448"/>
    </source>
</evidence>
<dbReference type="OrthoDB" id="127311at2"/>
<dbReference type="Pfam" id="PF00593">
    <property type="entry name" value="TonB_dep_Rec_b-barrel"/>
    <property type="match status" value="1"/>
</dbReference>
<organism evidence="15 16">
    <name type="scientific">Sulfuritalea hydrogenivorans sk43H</name>
    <dbReference type="NCBI Taxonomy" id="1223802"/>
    <lineage>
        <taxon>Bacteria</taxon>
        <taxon>Pseudomonadati</taxon>
        <taxon>Pseudomonadota</taxon>
        <taxon>Betaproteobacteria</taxon>
        <taxon>Nitrosomonadales</taxon>
        <taxon>Sterolibacteriaceae</taxon>
        <taxon>Sulfuritalea</taxon>
    </lineage>
</organism>
<evidence type="ECO:0000256" key="4">
    <source>
        <dbReference type="ARBA" id="ARBA00022452"/>
    </source>
</evidence>
<evidence type="ECO:0000256" key="10">
    <source>
        <dbReference type="PROSITE-ProRule" id="PRU01360"/>
    </source>
</evidence>
<reference evidence="15 16" key="1">
    <citation type="journal article" date="2014" name="Syst. Appl. Microbiol.">
        <title>Complete genomes of freshwater sulfur oxidizers Sulfuricella denitrificans skB26 and Sulfuritalea hydrogenivorans sk43H: genetic insights into the sulfur oxidation pathway of betaproteobacteria.</title>
        <authorList>
            <person name="Watanabe T."/>
            <person name="Kojima H."/>
            <person name="Fukui M."/>
        </authorList>
    </citation>
    <scope>NUCLEOTIDE SEQUENCE [LARGE SCALE GENOMIC DNA]</scope>
    <source>
        <strain evidence="15">DSM22779</strain>
    </source>
</reference>
<protein>
    <submittedName>
        <fullName evidence="15">Putative outer membrane ferric siderophore receptor</fullName>
    </submittedName>
</protein>
<dbReference type="GO" id="GO:0015344">
    <property type="term" value="F:siderophore uptake transmembrane transporter activity"/>
    <property type="evidence" value="ECO:0007669"/>
    <property type="project" value="TreeGrafter"/>
</dbReference>
<evidence type="ECO:0000256" key="6">
    <source>
        <dbReference type="ARBA" id="ARBA00023077"/>
    </source>
</evidence>
<accession>W0SKG5</accession>
<feature type="chain" id="PRO_5004795924" evidence="12">
    <location>
        <begin position="33"/>
        <end position="725"/>
    </location>
</feature>
<comment type="similarity">
    <text evidence="2 10 11">Belongs to the TonB-dependent receptor family.</text>
</comment>
<evidence type="ECO:0000313" key="16">
    <source>
        <dbReference type="Proteomes" id="UP000031637"/>
    </source>
</evidence>
<keyword evidence="5 10" id="KW-0812">Transmembrane</keyword>
<dbReference type="PROSITE" id="PS52016">
    <property type="entry name" value="TONB_DEPENDENT_REC_3"/>
    <property type="match status" value="1"/>
</dbReference>
<dbReference type="GO" id="GO:0015891">
    <property type="term" value="P:siderophore transport"/>
    <property type="evidence" value="ECO:0007669"/>
    <property type="project" value="InterPro"/>
</dbReference>
<dbReference type="STRING" id="1223802.SUTH_02541"/>
<evidence type="ECO:0000256" key="5">
    <source>
        <dbReference type="ARBA" id="ARBA00022692"/>
    </source>
</evidence>
<dbReference type="InterPro" id="IPR039426">
    <property type="entry name" value="TonB-dep_rcpt-like"/>
</dbReference>
<dbReference type="RefSeq" id="WP_041099694.1">
    <property type="nucleotide sequence ID" value="NZ_AP012547.1"/>
</dbReference>
<dbReference type="GO" id="GO:0009279">
    <property type="term" value="C:cell outer membrane"/>
    <property type="evidence" value="ECO:0007669"/>
    <property type="project" value="UniProtKB-SubCell"/>
</dbReference>
<comment type="subcellular location">
    <subcellularLocation>
        <location evidence="1 10">Cell outer membrane</location>
        <topology evidence="1 10">Multi-pass membrane protein</topology>
    </subcellularLocation>
</comment>
<evidence type="ECO:0000256" key="9">
    <source>
        <dbReference type="ARBA" id="ARBA00023237"/>
    </source>
</evidence>